<dbReference type="GO" id="GO:0043937">
    <property type="term" value="P:regulation of sporulation"/>
    <property type="evidence" value="ECO:0007669"/>
    <property type="project" value="UniProtKB-ARBA"/>
</dbReference>
<dbReference type="InterPro" id="IPR011258">
    <property type="entry name" value="BPG-indep_PGM_N"/>
</dbReference>
<dbReference type="HAMAP" id="MF_01038">
    <property type="entry name" value="GpmI"/>
    <property type="match status" value="1"/>
</dbReference>
<keyword evidence="9 12" id="KW-0413">Isomerase</keyword>
<dbReference type="SUPFAM" id="SSF64158">
    <property type="entry name" value="2,3-Bisphosphoglycerate-independent phosphoglycerate mutase, substrate-binding domain"/>
    <property type="match status" value="1"/>
</dbReference>
<feature type="binding site" evidence="12 15">
    <location>
        <position position="408"/>
    </location>
    <ligand>
        <name>Mn(2+)</name>
        <dbReference type="ChEBI" id="CHEBI:29035"/>
        <label>1</label>
    </ligand>
</feature>
<sequence length="512" mass="56872">MSKQNLAALIILDGYAIREEEYGNAVKQANTPNFDRYWSQFPHSQLMACGEAVGLPEGQMGNSEVGHLNIGAGRVVYQSLTRINLSVREGDFFENEVLLNAVRQAKQKNKALHVFGLLSDGGIHSHINHMFATLELAKKEGLDKVYVHAFLDGRDVGQQSAKTYIKQTQDKIEEIGVGQLATIAGRYYAMDRDNRWDRVKKAYDAIAYGKGTTYKDPIQAIDDSYKNEVYDEFVEPVVLTDEKDQPIGKVEDEDSIVFFNFRPDRAIQISRTFANDDFEDFDRGDQAPRNIHFVGMTQYSDAVNSKVAFPPNDLKNTVGEVLANNGMKQLRIAETEKYPHVTFFMSGGREEEFDGEERILIDSPKVATYDLKPEMSAYEVTDALLGELDAEKHNAIILNFANPDMVGHSGMLEPTIKAIEAVDECLGKIVDKIHEKGGHAIITADHGNSDEVTTPDGDAMTAHTTNPVPVIVTKEGVELRDGGILGDLSPTLLELLNVDQPEEMTGKTLIKK</sequence>
<feature type="binding site" evidence="12 15">
    <location>
        <position position="446"/>
    </location>
    <ligand>
        <name>Mn(2+)</name>
        <dbReference type="ChEBI" id="CHEBI:29035"/>
        <label>2</label>
    </ligand>
</feature>
<keyword evidence="8 12" id="KW-0464">Manganese</keyword>
<evidence type="ECO:0000259" key="17">
    <source>
        <dbReference type="Pfam" id="PF06415"/>
    </source>
</evidence>
<protein>
    <recommendedName>
        <fullName evidence="11 12">2,3-bisphosphoglycerate-independent phosphoglycerate mutase</fullName>
        <shortName evidence="12">BPG-independent PGAM</shortName>
        <shortName evidence="12">Phosphoglyceromutase</shortName>
        <shortName evidence="12">iPGM</shortName>
        <ecNumber evidence="4 12">5.4.2.12</ecNumber>
    </recommendedName>
</protein>
<feature type="binding site" evidence="12 15">
    <location>
        <position position="463"/>
    </location>
    <ligand>
        <name>Mn(2+)</name>
        <dbReference type="ChEBI" id="CHEBI:29035"/>
        <label>1</label>
    </ligand>
</feature>
<evidence type="ECO:0000256" key="6">
    <source>
        <dbReference type="ARBA" id="ARBA00022969"/>
    </source>
</evidence>
<dbReference type="KEGG" id="hmn:HM131_06925"/>
<keyword evidence="12" id="KW-0597">Phosphoprotein</keyword>
<dbReference type="GO" id="GO:0004619">
    <property type="term" value="F:phosphoglycerate mutase activity"/>
    <property type="evidence" value="ECO:0007669"/>
    <property type="project" value="UniProtKB-UniRule"/>
</dbReference>
<gene>
    <name evidence="12" type="primary">gpmI</name>
    <name evidence="18" type="ORF">HM131_06925</name>
</gene>
<feature type="active site" description="Phosphoserine intermediate" evidence="12 13">
    <location>
        <position position="63"/>
    </location>
</feature>
<reference evidence="18 19" key="1">
    <citation type="submission" date="2017-04" db="EMBL/GenBank/DDBJ databases">
        <title>The whole genome sequencing and assembly of Halobacillus mangrovi strain.</title>
        <authorList>
            <person name="Lee S.-J."/>
            <person name="Park M.-K."/>
            <person name="Kim J.-Y."/>
            <person name="Lee Y.-J."/>
            <person name="Yi H."/>
            <person name="Bahn Y.-S."/>
            <person name="Kim J.F."/>
            <person name="Lee D.-W."/>
        </authorList>
    </citation>
    <scope>NUCLEOTIDE SEQUENCE [LARGE SCALE GENOMIC DNA]</scope>
    <source>
        <strain evidence="18 19">KTB 131</strain>
    </source>
</reference>
<dbReference type="Gene3D" id="3.40.720.10">
    <property type="entry name" value="Alkaline Phosphatase, subunit A"/>
    <property type="match status" value="1"/>
</dbReference>
<dbReference type="FunFam" id="3.40.1450.10:FF:000001">
    <property type="entry name" value="2,3-bisphosphoglycerate-independent phosphoglycerate mutase"/>
    <property type="match status" value="1"/>
</dbReference>
<dbReference type="OrthoDB" id="9800863at2"/>
<evidence type="ECO:0000256" key="8">
    <source>
        <dbReference type="ARBA" id="ARBA00023211"/>
    </source>
</evidence>
<comment type="function">
    <text evidence="10 12">Essential for rapid growth and for sporulation. Catalyzes the interconversion of 2-phosphoglycerate and 3-phosphoglycerate.</text>
</comment>
<feature type="modified residue" description="Phosphotyrosine" evidence="12">
    <location>
        <position position="37"/>
    </location>
</feature>
<dbReference type="AlphaFoldDB" id="A0A1W5ZTI5"/>
<dbReference type="SUPFAM" id="SSF53649">
    <property type="entry name" value="Alkaline phosphatase-like"/>
    <property type="match status" value="1"/>
</dbReference>
<dbReference type="PIRSF" id="PIRSF001492">
    <property type="entry name" value="IPGAM"/>
    <property type="match status" value="1"/>
</dbReference>
<dbReference type="PANTHER" id="PTHR31637">
    <property type="entry name" value="2,3-BISPHOSPHOGLYCERATE-INDEPENDENT PHOSPHOGLYCERATE MUTASE"/>
    <property type="match status" value="1"/>
</dbReference>
<evidence type="ECO:0000256" key="3">
    <source>
        <dbReference type="ARBA" id="ARBA00008819"/>
    </source>
</evidence>
<comment type="catalytic activity">
    <reaction evidence="1 12">
        <text>(2R)-2-phosphoglycerate = (2R)-3-phosphoglycerate</text>
        <dbReference type="Rhea" id="RHEA:15901"/>
        <dbReference type="ChEBI" id="CHEBI:58272"/>
        <dbReference type="ChEBI" id="CHEBI:58289"/>
        <dbReference type="EC" id="5.4.2.12"/>
    </reaction>
</comment>
<evidence type="ECO:0000256" key="15">
    <source>
        <dbReference type="PIRSR" id="PIRSR001492-3"/>
    </source>
</evidence>
<feature type="binding site" evidence="12 14">
    <location>
        <begin position="262"/>
        <end position="265"/>
    </location>
    <ligand>
        <name>substrate</name>
    </ligand>
</feature>
<dbReference type="GO" id="GO:0006096">
    <property type="term" value="P:glycolytic process"/>
    <property type="evidence" value="ECO:0007669"/>
    <property type="project" value="UniProtKB-UniRule"/>
</dbReference>
<evidence type="ECO:0000313" key="18">
    <source>
        <dbReference type="EMBL" id="ARI76583.1"/>
    </source>
</evidence>
<dbReference type="Gene3D" id="3.40.1450.10">
    <property type="entry name" value="BPG-independent phosphoglycerate mutase, domain B"/>
    <property type="match status" value="1"/>
</dbReference>
<feature type="binding site" evidence="12 15">
    <location>
        <position position="404"/>
    </location>
    <ligand>
        <name>Mn(2+)</name>
        <dbReference type="ChEBI" id="CHEBI:29035"/>
        <label>1</label>
    </ligand>
</feature>
<feature type="binding site" evidence="12 14">
    <location>
        <position position="192"/>
    </location>
    <ligand>
        <name>substrate</name>
    </ligand>
</feature>
<keyword evidence="5 12" id="KW-0479">Metal-binding</keyword>
<feature type="domain" description="Metalloenzyme" evidence="16">
    <location>
        <begin position="7"/>
        <end position="499"/>
    </location>
</feature>
<evidence type="ECO:0000256" key="11">
    <source>
        <dbReference type="ARBA" id="ARBA00071648"/>
    </source>
</evidence>
<dbReference type="EC" id="5.4.2.12" evidence="4 12"/>
<dbReference type="CDD" id="cd16010">
    <property type="entry name" value="iPGM"/>
    <property type="match status" value="1"/>
</dbReference>
<accession>A0A1W5ZTI5</accession>
<dbReference type="NCBIfam" id="TIGR01307">
    <property type="entry name" value="pgm_bpd_ind"/>
    <property type="match status" value="1"/>
</dbReference>
<dbReference type="InterPro" id="IPR017850">
    <property type="entry name" value="Alkaline_phosphatase_core_sf"/>
</dbReference>
<dbReference type="UniPathway" id="UPA00109">
    <property type="reaction ID" value="UER00186"/>
</dbReference>
<evidence type="ECO:0000256" key="12">
    <source>
        <dbReference type="HAMAP-Rule" id="MF_01038"/>
    </source>
</evidence>
<evidence type="ECO:0000313" key="19">
    <source>
        <dbReference type="Proteomes" id="UP000192527"/>
    </source>
</evidence>
<evidence type="ECO:0000256" key="10">
    <source>
        <dbReference type="ARBA" id="ARBA00055424"/>
    </source>
</evidence>
<comment type="subunit">
    <text evidence="12">Monomer.</text>
</comment>
<feature type="binding site" evidence="12 15">
    <location>
        <position position="13"/>
    </location>
    <ligand>
        <name>Mn(2+)</name>
        <dbReference type="ChEBI" id="CHEBI:29035"/>
        <label>2</label>
    </ligand>
</feature>
<feature type="binding site" evidence="12 15">
    <location>
        <position position="63"/>
    </location>
    <ligand>
        <name>Mn(2+)</name>
        <dbReference type="ChEBI" id="CHEBI:29035"/>
        <label>2</label>
    </ligand>
</feature>
<keyword evidence="6 12" id="KW-0749">Sporulation</keyword>
<evidence type="ECO:0000256" key="1">
    <source>
        <dbReference type="ARBA" id="ARBA00000370"/>
    </source>
</evidence>
<dbReference type="GO" id="GO:0006007">
    <property type="term" value="P:glucose catabolic process"/>
    <property type="evidence" value="ECO:0007669"/>
    <property type="project" value="InterPro"/>
</dbReference>
<feature type="binding site" evidence="12 14">
    <location>
        <position position="337"/>
    </location>
    <ligand>
        <name>substrate</name>
    </ligand>
</feature>
<comment type="pathway">
    <text evidence="2 12">Carbohydrate degradation; glycolysis; pyruvate from D-glyceraldehyde 3-phosphate: step 3/5.</text>
</comment>
<dbReference type="EMBL" id="CP020772">
    <property type="protein sequence ID" value="ARI76583.1"/>
    <property type="molecule type" value="Genomic_DNA"/>
</dbReference>
<organism evidence="18 19">
    <name type="scientific">Halobacillus mangrovi</name>
    <dbReference type="NCBI Taxonomy" id="402384"/>
    <lineage>
        <taxon>Bacteria</taxon>
        <taxon>Bacillati</taxon>
        <taxon>Bacillota</taxon>
        <taxon>Bacilli</taxon>
        <taxon>Bacillales</taxon>
        <taxon>Bacillaceae</taxon>
        <taxon>Halobacillus</taxon>
    </lineage>
</organism>
<dbReference type="Proteomes" id="UP000192527">
    <property type="component" value="Chromosome"/>
</dbReference>
<dbReference type="InterPro" id="IPR006124">
    <property type="entry name" value="Metalloenzyme"/>
</dbReference>
<feature type="binding site" evidence="12 14">
    <location>
        <begin position="154"/>
        <end position="155"/>
    </location>
    <ligand>
        <name>substrate</name>
    </ligand>
</feature>
<dbReference type="InterPro" id="IPR036646">
    <property type="entry name" value="PGAM_B_sf"/>
</dbReference>
<dbReference type="Pfam" id="PF06415">
    <property type="entry name" value="iPGM_N"/>
    <property type="match status" value="1"/>
</dbReference>
<dbReference type="GO" id="GO:0030435">
    <property type="term" value="P:sporulation resulting in formation of a cellular spore"/>
    <property type="evidence" value="ECO:0007669"/>
    <property type="project" value="UniProtKB-KW"/>
</dbReference>
<keyword evidence="7 12" id="KW-0324">Glycolysis</keyword>
<dbReference type="FunFam" id="3.40.720.10:FF:000001">
    <property type="entry name" value="2,3-bisphosphoglycerate-independent phosphoglycerate mutase"/>
    <property type="match status" value="1"/>
</dbReference>
<comment type="similarity">
    <text evidence="3 12">Belongs to the BPG-independent phosphoglycerate mutase family.</text>
</comment>
<dbReference type="Pfam" id="PF01676">
    <property type="entry name" value="Metalloenzyme"/>
    <property type="match status" value="1"/>
</dbReference>
<evidence type="ECO:0000256" key="5">
    <source>
        <dbReference type="ARBA" id="ARBA00022723"/>
    </source>
</evidence>
<feature type="binding site" evidence="12 15">
    <location>
        <position position="445"/>
    </location>
    <ligand>
        <name>Mn(2+)</name>
        <dbReference type="ChEBI" id="CHEBI:29035"/>
        <label>2</label>
    </ligand>
</feature>
<evidence type="ECO:0000256" key="7">
    <source>
        <dbReference type="ARBA" id="ARBA00023152"/>
    </source>
</evidence>
<comment type="cofactor">
    <cofactor evidence="12">
        <name>Mn(2+)</name>
        <dbReference type="ChEBI" id="CHEBI:29035"/>
    </cofactor>
    <text evidence="12">Binds 2 manganese ions per subunit.</text>
</comment>
<proteinExistence type="inferred from homology"/>
<dbReference type="GO" id="GO:0005829">
    <property type="term" value="C:cytosol"/>
    <property type="evidence" value="ECO:0007669"/>
    <property type="project" value="TreeGrafter"/>
</dbReference>
<name>A0A1W5ZTI5_9BACI</name>
<evidence type="ECO:0000256" key="4">
    <source>
        <dbReference type="ARBA" id="ARBA00012026"/>
    </source>
</evidence>
<dbReference type="InterPro" id="IPR005995">
    <property type="entry name" value="Pgm_bpd_ind"/>
</dbReference>
<dbReference type="RefSeq" id="WP_085029062.1">
    <property type="nucleotide sequence ID" value="NZ_CP020772.1"/>
</dbReference>
<evidence type="ECO:0000256" key="14">
    <source>
        <dbReference type="PIRSR" id="PIRSR001492-2"/>
    </source>
</evidence>
<dbReference type="GO" id="GO:0030145">
    <property type="term" value="F:manganese ion binding"/>
    <property type="evidence" value="ECO:0007669"/>
    <property type="project" value="UniProtKB-UniRule"/>
</dbReference>
<evidence type="ECO:0000256" key="13">
    <source>
        <dbReference type="PIRSR" id="PIRSR001492-1"/>
    </source>
</evidence>
<evidence type="ECO:0000256" key="9">
    <source>
        <dbReference type="ARBA" id="ARBA00023235"/>
    </source>
</evidence>
<dbReference type="STRING" id="402384.HM131_06925"/>
<evidence type="ECO:0000256" key="2">
    <source>
        <dbReference type="ARBA" id="ARBA00004798"/>
    </source>
</evidence>
<evidence type="ECO:0000259" key="16">
    <source>
        <dbReference type="Pfam" id="PF01676"/>
    </source>
</evidence>
<feature type="domain" description="BPG-independent PGAM N-terminal" evidence="17">
    <location>
        <begin position="83"/>
        <end position="300"/>
    </location>
</feature>
<keyword evidence="19" id="KW-1185">Reference proteome</keyword>
<dbReference type="PANTHER" id="PTHR31637:SF0">
    <property type="entry name" value="2,3-BISPHOSPHOGLYCERATE-INDEPENDENT PHOSPHOGLYCERATE MUTASE"/>
    <property type="match status" value="1"/>
</dbReference>
<feature type="binding site" evidence="12 14">
    <location>
        <position position="124"/>
    </location>
    <ligand>
        <name>substrate</name>
    </ligand>
</feature>
<feature type="binding site" evidence="12 14">
    <location>
        <position position="186"/>
    </location>
    <ligand>
        <name>substrate</name>
    </ligand>
</feature>